<dbReference type="PANTHER" id="PTHR44196:SF1">
    <property type="entry name" value="DEHYDROGENASE_REDUCTASE SDR FAMILY MEMBER 7B"/>
    <property type="match status" value="1"/>
</dbReference>
<dbReference type="InterPro" id="IPR002347">
    <property type="entry name" value="SDR_fam"/>
</dbReference>
<dbReference type="InterPro" id="IPR020904">
    <property type="entry name" value="Sc_DH/Rdtase_CS"/>
</dbReference>
<keyword evidence="6" id="KW-1185">Reference proteome</keyword>
<dbReference type="EMBL" id="CAHS01000017">
    <property type="protein sequence ID" value="CCG88241.1"/>
    <property type="molecule type" value="Genomic_DNA"/>
</dbReference>
<dbReference type="PRINTS" id="PR00081">
    <property type="entry name" value="GDHRDH"/>
</dbReference>
<dbReference type="STRING" id="1161919.EPIR_2878"/>
<dbReference type="RefSeq" id="WP_023656011.1">
    <property type="nucleotide sequence ID" value="NZ_CAHS01000017.1"/>
</dbReference>
<accession>V5ZBF0</accession>
<evidence type="ECO:0000256" key="1">
    <source>
        <dbReference type="ARBA" id="ARBA00006484"/>
    </source>
</evidence>
<evidence type="ECO:0000256" key="3">
    <source>
        <dbReference type="RuleBase" id="RU000363"/>
    </source>
</evidence>
<evidence type="ECO:0000256" key="2">
    <source>
        <dbReference type="ARBA" id="ARBA00023002"/>
    </source>
</evidence>
<dbReference type="GO" id="GO:0016020">
    <property type="term" value="C:membrane"/>
    <property type="evidence" value="ECO:0007669"/>
    <property type="project" value="TreeGrafter"/>
</dbReference>
<dbReference type="PANTHER" id="PTHR44196">
    <property type="entry name" value="DEHYDROGENASE/REDUCTASE SDR FAMILY MEMBER 7B"/>
    <property type="match status" value="1"/>
</dbReference>
<protein>
    <submittedName>
        <fullName evidence="5">Short-chain dehydrogenase/reductase</fullName>
        <ecNumber evidence="5">1.1.1.-</ecNumber>
    </submittedName>
</protein>
<dbReference type="InterPro" id="IPR057326">
    <property type="entry name" value="KR_dom"/>
</dbReference>
<dbReference type="CDD" id="cd05233">
    <property type="entry name" value="SDR_c"/>
    <property type="match status" value="1"/>
</dbReference>
<organism evidence="5 6">
    <name type="scientific">Erwinia piriflorinigrans CFBP 5888</name>
    <dbReference type="NCBI Taxonomy" id="1161919"/>
    <lineage>
        <taxon>Bacteria</taxon>
        <taxon>Pseudomonadati</taxon>
        <taxon>Pseudomonadota</taxon>
        <taxon>Gammaproteobacteria</taxon>
        <taxon>Enterobacterales</taxon>
        <taxon>Erwiniaceae</taxon>
        <taxon>Erwinia</taxon>
    </lineage>
</organism>
<dbReference type="Proteomes" id="UP000018217">
    <property type="component" value="Unassembled WGS sequence"/>
</dbReference>
<reference evidence="5 6" key="1">
    <citation type="journal article" date="2013" name="Syst. Appl. Microbiol.">
        <title>Phylogenetic position and virulence apparatus of the pear flower necrosis pathogen Erwinia piriflorinigrans CFBP 5888T as assessed by comparative genomics.</title>
        <authorList>
            <person name="Smits T.H."/>
            <person name="Rezzonico F."/>
            <person name="Lopez M.M."/>
            <person name="Blom J."/>
            <person name="Goesmann A."/>
            <person name="Frey J.E."/>
            <person name="Duffy B."/>
        </authorList>
    </citation>
    <scope>NUCLEOTIDE SEQUENCE [LARGE SCALE GENOMIC DNA]</scope>
    <source>
        <strain evidence="6">CFBP5888</strain>
    </source>
</reference>
<name>V5ZBF0_9GAMM</name>
<dbReference type="OrthoDB" id="9794387at2"/>
<dbReference type="EC" id="1.1.1.-" evidence="5"/>
<evidence type="ECO:0000259" key="4">
    <source>
        <dbReference type="SMART" id="SM00822"/>
    </source>
</evidence>
<keyword evidence="2 5" id="KW-0560">Oxidoreductase</keyword>
<gene>
    <name evidence="5" type="ORF">EPIR_2878</name>
</gene>
<dbReference type="PRINTS" id="PR00080">
    <property type="entry name" value="SDRFAMILY"/>
</dbReference>
<evidence type="ECO:0000313" key="5">
    <source>
        <dbReference type="EMBL" id="CCG88241.1"/>
    </source>
</evidence>
<dbReference type="PROSITE" id="PS00061">
    <property type="entry name" value="ADH_SHORT"/>
    <property type="match status" value="1"/>
</dbReference>
<dbReference type="SUPFAM" id="SSF51735">
    <property type="entry name" value="NAD(P)-binding Rossmann-fold domains"/>
    <property type="match status" value="1"/>
</dbReference>
<dbReference type="SMART" id="SM00822">
    <property type="entry name" value="PKS_KR"/>
    <property type="match status" value="1"/>
</dbReference>
<comment type="caution">
    <text evidence="5">The sequence shown here is derived from an EMBL/GenBank/DDBJ whole genome shotgun (WGS) entry which is preliminary data.</text>
</comment>
<dbReference type="Pfam" id="PF00106">
    <property type="entry name" value="adh_short"/>
    <property type="match status" value="1"/>
</dbReference>
<dbReference type="InterPro" id="IPR036291">
    <property type="entry name" value="NAD(P)-bd_dom_sf"/>
</dbReference>
<dbReference type="AlphaFoldDB" id="V5ZBF0"/>
<proteinExistence type="inferred from homology"/>
<dbReference type="Gene3D" id="3.40.50.720">
    <property type="entry name" value="NAD(P)-binding Rossmann-like Domain"/>
    <property type="match status" value="1"/>
</dbReference>
<feature type="domain" description="Ketoreductase" evidence="4">
    <location>
        <begin position="4"/>
        <end position="185"/>
    </location>
</feature>
<sequence length="234" mass="24983">MSEKVALITGASRGIGHHLARHFYAQGYHLILVARDAQRLAALTATFDAQRVQTLALDLCDYPAAARQLQQALAAHQQLDVLINAAGIFRPGSTQTPLADFSALLATNVTAIHHLCQLCTPWLLQSSEGRIFNLASVSGVQPYGSVASYAASKHALVGYSRSIARELGAQGIKVTTLCPDVVDTDMAQGSGLETHEMLSTADICRAVDFVMSLSPAAVVDLLTIGRQPRPRQPV</sequence>
<comment type="similarity">
    <text evidence="1 3">Belongs to the short-chain dehydrogenases/reductases (SDR) family.</text>
</comment>
<evidence type="ECO:0000313" key="6">
    <source>
        <dbReference type="Proteomes" id="UP000018217"/>
    </source>
</evidence>
<dbReference type="GO" id="GO:0016491">
    <property type="term" value="F:oxidoreductase activity"/>
    <property type="evidence" value="ECO:0007669"/>
    <property type="project" value="UniProtKB-KW"/>
</dbReference>